<dbReference type="STRING" id="888061.AXF15_05685"/>
<gene>
    <name evidence="5" type="ORF">AXF15_05685</name>
</gene>
<evidence type="ECO:0000313" key="6">
    <source>
        <dbReference type="Proteomes" id="UP000063964"/>
    </source>
</evidence>
<name>A0A120KN06_9BACT</name>
<proteinExistence type="inferred from homology"/>
<protein>
    <submittedName>
        <fullName evidence="5">ABC transporter substrate-binding protein</fullName>
    </submittedName>
</protein>
<keyword evidence="6" id="KW-1185">Reference proteome</keyword>
<evidence type="ECO:0000256" key="3">
    <source>
        <dbReference type="ARBA" id="ARBA00022729"/>
    </source>
</evidence>
<dbReference type="Gene3D" id="3.40.190.10">
    <property type="entry name" value="Periplasmic binding protein-like II"/>
    <property type="match status" value="1"/>
</dbReference>
<dbReference type="AlphaFoldDB" id="A0A120KN06"/>
<comment type="similarity">
    <text evidence="2">Belongs to the bacterial solute-binding protein SsuA/TauA family.</text>
</comment>
<sequence length="365" mass="39439">MFTTFLRRMAATAVLLLCLPVMALAELPAFKAGYIFTTHHSPFLVAASNSEIFKDQNVRLNPLVDRESYELVKNGKPIAILDLVVAKSGSETATLFAQKHLDMGIASITAIMAGIDKGIPMKIVCPLQTEGMALVAPKNSPLTGWDSLMKHVKDAGEPFRIGFHSPTSAPKIVLEGALVQAGLRVTLDPSDMEADILLVDLKDTGNLLASLTSGQVDAVVGPSPFPEVAQTTGSGKVIINLADLPPAGQWANFPCCVAVASEDMLQNHPEVVSAYVDLIRHANTWCNAHPQEAGEIAAKWIGLPPEAGRMSTLVFMNDFNENWMRGAGTYLDMLNRMHKFNGALKDKSIEQARPLLIESDRATKL</sequence>
<feature type="signal peptide" evidence="4">
    <location>
        <begin position="1"/>
        <end position="25"/>
    </location>
</feature>
<dbReference type="EMBL" id="CP014230">
    <property type="protein sequence ID" value="AMD92645.1"/>
    <property type="molecule type" value="Genomic_DNA"/>
</dbReference>
<feature type="chain" id="PRO_5007167255" evidence="4">
    <location>
        <begin position="26"/>
        <end position="365"/>
    </location>
</feature>
<dbReference type="KEGG" id="doa:AXF15_05685"/>
<dbReference type="Pfam" id="PF13379">
    <property type="entry name" value="NMT1_2"/>
    <property type="match status" value="1"/>
</dbReference>
<keyword evidence="3 4" id="KW-0732">Signal</keyword>
<dbReference type="OrthoDB" id="286202at2"/>
<evidence type="ECO:0000256" key="1">
    <source>
        <dbReference type="ARBA" id="ARBA00004418"/>
    </source>
</evidence>
<comment type="subcellular location">
    <subcellularLocation>
        <location evidence="1">Periplasm</location>
    </subcellularLocation>
</comment>
<reference evidence="6" key="1">
    <citation type="submission" date="2016-02" db="EMBL/GenBank/DDBJ databases">
        <authorList>
            <person name="Holder M.E."/>
            <person name="Ajami N.J."/>
            <person name="Petrosino J.F."/>
        </authorList>
    </citation>
    <scope>NUCLEOTIDE SEQUENCE [LARGE SCALE GENOMIC DNA]</scope>
    <source>
        <strain evidence="6">DSM 12838</strain>
    </source>
</reference>
<dbReference type="GO" id="GO:0042597">
    <property type="term" value="C:periplasmic space"/>
    <property type="evidence" value="ECO:0007669"/>
    <property type="project" value="UniProtKB-SubCell"/>
</dbReference>
<evidence type="ECO:0000256" key="2">
    <source>
        <dbReference type="ARBA" id="ARBA00010742"/>
    </source>
</evidence>
<dbReference type="PANTHER" id="PTHR30024">
    <property type="entry name" value="ALIPHATIC SULFONATES-BINDING PROTEIN-RELATED"/>
    <property type="match status" value="1"/>
</dbReference>
<dbReference type="RefSeq" id="WP_066604515.1">
    <property type="nucleotide sequence ID" value="NZ_CP014230.1"/>
</dbReference>
<accession>A0A120KN06</accession>
<evidence type="ECO:0000256" key="4">
    <source>
        <dbReference type="SAM" id="SignalP"/>
    </source>
</evidence>
<dbReference type="PANTHER" id="PTHR30024:SF47">
    <property type="entry name" value="TAURINE-BINDING PERIPLASMIC PROTEIN"/>
    <property type="match status" value="1"/>
</dbReference>
<dbReference type="Proteomes" id="UP000063964">
    <property type="component" value="Chromosome"/>
</dbReference>
<organism evidence="5 6">
    <name type="scientific">Desulfomicrobium orale DSM 12838</name>
    <dbReference type="NCBI Taxonomy" id="888061"/>
    <lineage>
        <taxon>Bacteria</taxon>
        <taxon>Pseudomonadati</taxon>
        <taxon>Thermodesulfobacteriota</taxon>
        <taxon>Desulfovibrionia</taxon>
        <taxon>Desulfovibrionales</taxon>
        <taxon>Desulfomicrobiaceae</taxon>
        <taxon>Desulfomicrobium</taxon>
    </lineage>
</organism>
<dbReference type="SUPFAM" id="SSF53850">
    <property type="entry name" value="Periplasmic binding protein-like II"/>
    <property type="match status" value="1"/>
</dbReference>
<evidence type="ECO:0000313" key="5">
    <source>
        <dbReference type="EMBL" id="AMD92645.1"/>
    </source>
</evidence>